<feature type="signal peptide" evidence="7">
    <location>
        <begin position="1"/>
        <end position="19"/>
    </location>
</feature>
<proteinExistence type="predicted"/>
<evidence type="ECO:0000256" key="1">
    <source>
        <dbReference type="ARBA" id="ARBA00022448"/>
    </source>
</evidence>
<keyword evidence="7" id="KW-0732">Signal</keyword>
<evidence type="ECO:0000313" key="9">
    <source>
        <dbReference type="EMBL" id="RDH88591.1"/>
    </source>
</evidence>
<dbReference type="InterPro" id="IPR036280">
    <property type="entry name" value="Multihaem_cyt_sf"/>
</dbReference>
<dbReference type="AlphaFoldDB" id="A0A370DTR6"/>
<dbReference type="EMBL" id="QFXE01000001">
    <property type="protein sequence ID" value="RDH88591.1"/>
    <property type="molecule type" value="Genomic_DNA"/>
</dbReference>
<dbReference type="SUPFAM" id="SSF48695">
    <property type="entry name" value="Multiheme cytochromes"/>
    <property type="match status" value="1"/>
</dbReference>
<evidence type="ECO:0000259" key="8">
    <source>
        <dbReference type="Pfam" id="PF02085"/>
    </source>
</evidence>
<reference evidence="9 10" key="1">
    <citation type="journal article" date="2018" name="ISME J.">
        <title>Endosymbiont genomes yield clues of tubeworm success.</title>
        <authorList>
            <person name="Li Y."/>
            <person name="Liles M.R."/>
            <person name="Halanych K.M."/>
        </authorList>
    </citation>
    <scope>NUCLEOTIDE SEQUENCE [LARGE SCALE GENOMIC DNA]</scope>
    <source>
        <strain evidence="9">A1462</strain>
    </source>
</reference>
<keyword evidence="10" id="KW-1185">Reference proteome</keyword>
<feature type="region of interest" description="Disordered" evidence="6">
    <location>
        <begin position="142"/>
        <end position="167"/>
    </location>
</feature>
<name>A0A370DTR6_9GAMM</name>
<keyword evidence="1" id="KW-0813">Transport</keyword>
<gene>
    <name evidence="9" type="ORF">DIZ78_01270</name>
</gene>
<dbReference type="GO" id="GO:0009055">
    <property type="term" value="F:electron transfer activity"/>
    <property type="evidence" value="ECO:0007669"/>
    <property type="project" value="InterPro"/>
</dbReference>
<evidence type="ECO:0000256" key="6">
    <source>
        <dbReference type="SAM" id="MobiDB-lite"/>
    </source>
</evidence>
<dbReference type="Proteomes" id="UP000254771">
    <property type="component" value="Unassembled WGS sequence"/>
</dbReference>
<comment type="caution">
    <text evidence="9">The sequence shown here is derived from an EMBL/GenBank/DDBJ whole genome shotgun (WGS) entry which is preliminary data.</text>
</comment>
<feature type="compositionally biased region" description="Gly residues" evidence="6">
    <location>
        <begin position="153"/>
        <end position="167"/>
    </location>
</feature>
<dbReference type="GO" id="GO:0046872">
    <property type="term" value="F:metal ion binding"/>
    <property type="evidence" value="ECO:0007669"/>
    <property type="project" value="UniProtKB-KW"/>
</dbReference>
<feature type="domain" description="Class III cytochrome C" evidence="8">
    <location>
        <begin position="34"/>
        <end position="129"/>
    </location>
</feature>
<keyword evidence="2" id="KW-0349">Heme</keyword>
<evidence type="ECO:0000256" key="2">
    <source>
        <dbReference type="ARBA" id="ARBA00022617"/>
    </source>
</evidence>
<evidence type="ECO:0000256" key="4">
    <source>
        <dbReference type="ARBA" id="ARBA00022982"/>
    </source>
</evidence>
<organism evidence="9 10">
    <name type="scientific">endosymbiont of Escarpia spicata</name>
    <dbReference type="NCBI Taxonomy" id="2200908"/>
    <lineage>
        <taxon>Bacteria</taxon>
        <taxon>Pseudomonadati</taxon>
        <taxon>Pseudomonadota</taxon>
        <taxon>Gammaproteobacteria</taxon>
        <taxon>sulfur-oxidizing symbionts</taxon>
    </lineage>
</organism>
<protein>
    <recommendedName>
        <fullName evidence="8">Class III cytochrome C domain-containing protein</fullName>
    </recommendedName>
</protein>
<evidence type="ECO:0000256" key="5">
    <source>
        <dbReference type="ARBA" id="ARBA00023004"/>
    </source>
</evidence>
<feature type="compositionally biased region" description="Low complexity" evidence="6">
    <location>
        <begin position="142"/>
        <end position="152"/>
    </location>
</feature>
<keyword evidence="5" id="KW-0408">Iron</keyword>
<dbReference type="CDD" id="cd08168">
    <property type="entry name" value="Cytochrom_C3"/>
    <property type="match status" value="1"/>
</dbReference>
<evidence type="ECO:0000313" key="10">
    <source>
        <dbReference type="Proteomes" id="UP000254771"/>
    </source>
</evidence>
<keyword evidence="3" id="KW-0479">Metal-binding</keyword>
<evidence type="ECO:0000256" key="3">
    <source>
        <dbReference type="ARBA" id="ARBA00022723"/>
    </source>
</evidence>
<dbReference type="Pfam" id="PF02085">
    <property type="entry name" value="Cytochrom_CIII"/>
    <property type="match status" value="1"/>
</dbReference>
<dbReference type="Gene3D" id="3.90.10.10">
    <property type="entry name" value="Cytochrome C3"/>
    <property type="match status" value="1"/>
</dbReference>
<dbReference type="GO" id="GO:0020037">
    <property type="term" value="F:heme binding"/>
    <property type="evidence" value="ECO:0007669"/>
    <property type="project" value="InterPro"/>
</dbReference>
<evidence type="ECO:0000256" key="7">
    <source>
        <dbReference type="SAM" id="SignalP"/>
    </source>
</evidence>
<sequence>MRGLLFLILGLLLQTAVLAEDKPIDQIPDDKQVIHFSSEFGMVTFYHGLHASLRTNGCETCHHTSKETGVLKPCHDCHHPKEANPKQMLTKSDASTTQKAFHVRCKGCHQYTIQVLEKPAGPVTCALCHMGRPLVLPTEAFGSDGTSTASSDGSGGSAGSSSSGGGK</sequence>
<keyword evidence="4" id="KW-0249">Electron transport</keyword>
<accession>A0A370DTR6</accession>
<feature type="chain" id="PRO_5016803667" description="Class III cytochrome C domain-containing protein" evidence="7">
    <location>
        <begin position="20"/>
        <end position="167"/>
    </location>
</feature>
<dbReference type="InterPro" id="IPR020942">
    <property type="entry name" value="Cyt_c_III_dom"/>
</dbReference>